<dbReference type="PANTHER" id="PTHR30487:SF0">
    <property type="entry name" value="PREPILIN LEADER PEPTIDASE_N-METHYLTRANSFERASE-RELATED"/>
    <property type="match status" value="1"/>
</dbReference>
<evidence type="ECO:0000256" key="2">
    <source>
        <dbReference type="SAM" id="Phobius"/>
    </source>
</evidence>
<sequence>MLQTMEYIIIISLFFAHLINKSLCVFCDREKKNLYNTFFIYIITVVLSVLIYLKFGISVECVQYMVLIPFLIIISIVDYYTIYVYDITIVSGIIVQGIIFLAFFNIAQFDYINHIFGLLIGFIIPYIIAKLTKGLGYGDVGLYSLCCFALGNNYGFYVIVLSFILAFLFFIILYITKVFKDVDIRKQIPFTPFISLSTILIIFTEYNIFNFYYNLLYKFI</sequence>
<dbReference type="GO" id="GO:0004190">
    <property type="term" value="F:aspartic-type endopeptidase activity"/>
    <property type="evidence" value="ECO:0007669"/>
    <property type="project" value="InterPro"/>
</dbReference>
<comment type="similarity">
    <text evidence="1">Belongs to the peptidase A24 family.</text>
</comment>
<name>Q181A1_CLOD6</name>
<accession>Q181A1</accession>
<dbReference type="GO" id="GO:0006465">
    <property type="term" value="P:signal peptide processing"/>
    <property type="evidence" value="ECO:0007669"/>
    <property type="project" value="TreeGrafter"/>
</dbReference>
<dbReference type="BioCyc" id="PDIF272563:G12WB-3684-MONOMER"/>
<evidence type="ECO:0000313" key="4">
    <source>
        <dbReference type="EMBL" id="CAJ70407.1"/>
    </source>
</evidence>
<dbReference type="EMBL" id="AM180355">
    <property type="protein sequence ID" value="CAJ70407.1"/>
    <property type="molecule type" value="Genomic_DNA"/>
</dbReference>
<organism evidence="4 5">
    <name type="scientific">Clostridioides difficile (strain 630)</name>
    <name type="common">Peptoclostridium difficile</name>
    <dbReference type="NCBI Taxonomy" id="272563"/>
    <lineage>
        <taxon>Bacteria</taxon>
        <taxon>Bacillati</taxon>
        <taxon>Bacillota</taxon>
        <taxon>Clostridia</taxon>
        <taxon>Peptostreptococcales</taxon>
        <taxon>Peptostreptococcaceae</taxon>
        <taxon>Clostridioides</taxon>
    </lineage>
</organism>
<feature type="transmembrane region" description="Helical" evidence="2">
    <location>
        <begin position="111"/>
        <end position="129"/>
    </location>
</feature>
<dbReference type="GO" id="GO:0005886">
    <property type="term" value="C:plasma membrane"/>
    <property type="evidence" value="ECO:0007669"/>
    <property type="project" value="TreeGrafter"/>
</dbReference>
<evidence type="ECO:0000313" key="5">
    <source>
        <dbReference type="Proteomes" id="UP000001978"/>
    </source>
</evidence>
<dbReference type="Proteomes" id="UP000001978">
    <property type="component" value="Chromosome"/>
</dbReference>
<feature type="domain" description="Prepilin type IV endopeptidase peptidase" evidence="3">
    <location>
        <begin position="65"/>
        <end position="171"/>
    </location>
</feature>
<feature type="transmembrane region" description="Helical" evidence="2">
    <location>
        <begin position="87"/>
        <end position="104"/>
    </location>
</feature>
<keyword evidence="2" id="KW-0812">Transmembrane</keyword>
<feature type="transmembrane region" description="Helical" evidence="2">
    <location>
        <begin position="154"/>
        <end position="176"/>
    </location>
</feature>
<dbReference type="EnsemblBacteria" id="CAJ70407">
    <property type="protein sequence ID" value="CAJ70407"/>
    <property type="gene ID" value="CD630_35030"/>
</dbReference>
<dbReference type="STRING" id="272563.CD630_35030"/>
<dbReference type="AlphaFoldDB" id="Q181A1"/>
<dbReference type="InterPro" id="IPR050882">
    <property type="entry name" value="Prepilin_peptidase/N-MTase"/>
</dbReference>
<feature type="transmembrane region" description="Helical" evidence="2">
    <location>
        <begin position="34"/>
        <end position="55"/>
    </location>
</feature>
<protein>
    <submittedName>
        <fullName evidence="4">Type IV prepilin leader peptidase</fullName>
    </submittedName>
</protein>
<dbReference type="Gene3D" id="1.20.120.1220">
    <property type="match status" value="1"/>
</dbReference>
<proteinExistence type="inferred from homology"/>
<dbReference type="PATRIC" id="fig|272563.8.peg.3671"/>
<evidence type="ECO:0000256" key="1">
    <source>
        <dbReference type="ARBA" id="ARBA00005801"/>
    </source>
</evidence>
<dbReference type="PANTHER" id="PTHR30487">
    <property type="entry name" value="TYPE 4 PREPILIN-LIKE PROTEINS LEADER PEPTIDE-PROCESSING ENZYME"/>
    <property type="match status" value="1"/>
</dbReference>
<dbReference type="InterPro" id="IPR000045">
    <property type="entry name" value="Prepilin_IV_endopep_pep"/>
</dbReference>
<dbReference type="OrthoDB" id="1757422at2"/>
<reference evidence="4 5" key="1">
    <citation type="journal article" date="2006" name="Nat. Genet.">
        <title>The multidrug-resistant human pathogen Clostridium difficile has a highly mobile, mosaic genome.</title>
        <authorList>
            <person name="Sebaihia M."/>
            <person name="Wren B.W."/>
            <person name="Mullany P."/>
            <person name="Fairweather N.F."/>
            <person name="Minton N."/>
            <person name="Stabler R."/>
            <person name="Thomson N.R."/>
            <person name="Roberts A.P."/>
            <person name="Cerdeno-Tarraga A.M."/>
            <person name="Wang H."/>
            <person name="Holden M.T.G."/>
            <person name="Wright A."/>
            <person name="Churcher C."/>
            <person name="Quail M.A."/>
            <person name="Baker S."/>
            <person name="Bason N."/>
            <person name="Brooks K."/>
            <person name="Chillingworth T."/>
            <person name="Cronin A."/>
            <person name="Davis P."/>
            <person name="Dowd L."/>
            <person name="Fraser A."/>
            <person name="Feltwell T."/>
            <person name="Hance Z."/>
            <person name="Holroyd S."/>
            <person name="Jagels K."/>
            <person name="Moule S."/>
            <person name="Mungall K."/>
            <person name="Price C."/>
            <person name="Rabbinowitsch R."/>
            <person name="Sharp S."/>
            <person name="Simmonds M."/>
            <person name="Steven K."/>
            <person name="Unwin L."/>
            <person name="Whithead S."/>
            <person name="Dupuy B."/>
            <person name="Dougan G."/>
            <person name="Barrell B.and.Parkhill.J."/>
        </authorList>
    </citation>
    <scope>NUCLEOTIDE SEQUENCE [LARGE SCALE GENOMIC DNA]</scope>
    <source>
        <strain evidence="4 5">630</strain>
    </source>
</reference>
<feature type="transmembrane region" description="Helical" evidence="2">
    <location>
        <begin position="188"/>
        <end position="209"/>
    </location>
</feature>
<dbReference type="PhylomeDB" id="Q181A1"/>
<keyword evidence="2" id="KW-1133">Transmembrane helix</keyword>
<dbReference type="Pfam" id="PF01478">
    <property type="entry name" value="Peptidase_A24"/>
    <property type="match status" value="1"/>
</dbReference>
<feature type="transmembrane region" description="Helical" evidence="2">
    <location>
        <begin position="62"/>
        <end position="81"/>
    </location>
</feature>
<dbReference type="eggNOG" id="COG1989">
    <property type="taxonomic scope" value="Bacteria"/>
</dbReference>
<gene>
    <name evidence="4" type="ordered locus">CD630_35030</name>
</gene>
<evidence type="ECO:0000259" key="3">
    <source>
        <dbReference type="Pfam" id="PF01478"/>
    </source>
</evidence>
<keyword evidence="2" id="KW-0472">Membrane</keyword>
<dbReference type="KEGG" id="cdf:CD630_35030"/>